<dbReference type="STRING" id="446470.Snas_6190"/>
<protein>
    <recommendedName>
        <fullName evidence="1">Elongation factor G-binding protein C-terminal treble-clef zinc-finger domain-containing protein</fullName>
    </recommendedName>
</protein>
<dbReference type="Proteomes" id="UP000000844">
    <property type="component" value="Chromosome"/>
</dbReference>
<sequence>MKALTDTELRTGFANCSKGEASSIALPDLNAVNWENLDFLAWRNPRMPQRAYLAVVTDDKPVSLVLRAAERRSTSGAMRSSMCEFCQTVHSAGGVTLFTAKKAGSSGRRGDSVGTYICSTLDCCLYVRNLKRPARVQPESTLTVDERIDRLNYKVNGIVQRVLEGA</sequence>
<dbReference type="AlphaFoldDB" id="D3Q2R2"/>
<dbReference type="RefSeq" id="WP_013021384.1">
    <property type="nucleotide sequence ID" value="NC_013947.1"/>
</dbReference>
<organism evidence="2 3">
    <name type="scientific">Stackebrandtia nassauensis (strain DSM 44728 / CIP 108903 / NRRL B-16338 / NBRC 102104 / LLR-40K-21)</name>
    <dbReference type="NCBI Taxonomy" id="446470"/>
    <lineage>
        <taxon>Bacteria</taxon>
        <taxon>Bacillati</taxon>
        <taxon>Actinomycetota</taxon>
        <taxon>Actinomycetes</taxon>
        <taxon>Glycomycetales</taxon>
        <taxon>Glycomycetaceae</taxon>
        <taxon>Stackebrandtia</taxon>
    </lineage>
</organism>
<reference evidence="2 3" key="1">
    <citation type="journal article" date="2009" name="Stand. Genomic Sci.">
        <title>Complete genome sequence of Stackebrandtia nassauensis type strain (LLR-40K-21).</title>
        <authorList>
            <person name="Munk C."/>
            <person name="Lapidus A."/>
            <person name="Copeland A."/>
            <person name="Jando M."/>
            <person name="Mayilraj S."/>
            <person name="Glavina Del Rio T."/>
            <person name="Nolan M."/>
            <person name="Chen F."/>
            <person name="Lucas S."/>
            <person name="Tice H."/>
            <person name="Cheng J.F."/>
            <person name="Han C."/>
            <person name="Detter J.C."/>
            <person name="Bruce D."/>
            <person name="Goodwin L."/>
            <person name="Chain P."/>
            <person name="Pitluck S."/>
            <person name="Goker M."/>
            <person name="Ovchinikova G."/>
            <person name="Pati A."/>
            <person name="Ivanova N."/>
            <person name="Mavromatis K."/>
            <person name="Chen A."/>
            <person name="Palaniappan K."/>
            <person name="Land M."/>
            <person name="Hauser L."/>
            <person name="Chang Y.J."/>
            <person name="Jeffries C.D."/>
            <person name="Bristow J."/>
            <person name="Eisen J.A."/>
            <person name="Markowitz V."/>
            <person name="Hugenholtz P."/>
            <person name="Kyrpides N.C."/>
            <person name="Klenk H.P."/>
        </authorList>
    </citation>
    <scope>NUCLEOTIDE SEQUENCE [LARGE SCALE GENOMIC DNA]</scope>
    <source>
        <strain evidence="3">DSM 44728 / CIP 108903 / NRRL B-16338 / NBRC 102104 / LLR-40K-21</strain>
    </source>
</reference>
<dbReference type="Pfam" id="PF16571">
    <property type="entry name" value="FBP_C"/>
    <property type="match status" value="1"/>
</dbReference>
<keyword evidence="3" id="KW-1185">Reference proteome</keyword>
<name>D3Q2R2_STANL</name>
<dbReference type="eggNOG" id="ENOG5031HHY">
    <property type="taxonomic scope" value="Bacteria"/>
</dbReference>
<evidence type="ECO:0000259" key="1">
    <source>
        <dbReference type="Pfam" id="PF16571"/>
    </source>
</evidence>
<dbReference type="KEGG" id="sna:Snas_6190"/>
<accession>D3Q2R2</accession>
<evidence type="ECO:0000313" key="2">
    <source>
        <dbReference type="EMBL" id="ADD45813.1"/>
    </source>
</evidence>
<gene>
    <name evidence="2" type="ordered locus">Snas_6190</name>
</gene>
<proteinExistence type="predicted"/>
<evidence type="ECO:0000313" key="3">
    <source>
        <dbReference type="Proteomes" id="UP000000844"/>
    </source>
</evidence>
<dbReference type="OrthoDB" id="4171838at2"/>
<feature type="domain" description="Elongation factor G-binding protein C-terminal treble-clef zinc-finger" evidence="1">
    <location>
        <begin position="8"/>
        <end position="162"/>
    </location>
</feature>
<dbReference type="HOGENOM" id="CLU_116295_0_0_11"/>
<dbReference type="InterPro" id="IPR032330">
    <property type="entry name" value="EF-G-binding_C"/>
</dbReference>
<dbReference type="EMBL" id="CP001778">
    <property type="protein sequence ID" value="ADD45813.1"/>
    <property type="molecule type" value="Genomic_DNA"/>
</dbReference>